<reference evidence="1" key="1">
    <citation type="submission" date="2021-02" db="EMBL/GenBank/DDBJ databases">
        <authorList>
            <person name="Nowell W R."/>
        </authorList>
    </citation>
    <scope>NUCLEOTIDE SEQUENCE</scope>
</reference>
<gene>
    <name evidence="1" type="ORF">JYZ213_LOCUS44459</name>
    <name evidence="2" type="ORF">OXD698_LOCUS38417</name>
</gene>
<dbReference type="AlphaFoldDB" id="A0A815UPQ1"/>
<dbReference type="Proteomes" id="UP000663844">
    <property type="component" value="Unassembled WGS sequence"/>
</dbReference>
<name>A0A815UPQ1_9BILA</name>
<sequence length="379" mass="42541">MIPSQPVNAFVRSSAIIQNQLINPFDRAIEVAPASFDSKPTAIPMIDSKEPFVLPFKGNIKAEGTSIPMLTSATGPPGSSGVSFPAVYHKGIMGIAIKPNIADSYNIKNYGKYEIKIFDPNTKNFLTSTVVDLVPENEICMPKKFIIRDSVNKILNGVSILVSFNNRVVFTGTTDSTGTIIIPSTLQRNCYDVEINPHNVQYQSSKFRMISFENRRIESSTHFVCRQMQDDQLEIVLKWGSNAKDLDSHLFVSDGRHIFYKRKSDTNASLDCDVTSGNGPETIKVKLEPKLKYVYAVHRYSKEEQLTKSGAIVTFNSGGVSNTLPHRIVQIPVINRPEANFWVVCQIDGSTKNIKFFEDKFENHNNYESNKLGEEYFYS</sequence>
<dbReference type="EMBL" id="CAJNOG010002837">
    <property type="protein sequence ID" value="CAF1518973.1"/>
    <property type="molecule type" value="Genomic_DNA"/>
</dbReference>
<protein>
    <submittedName>
        <fullName evidence="1">Uncharacterized protein</fullName>
    </submittedName>
</protein>
<evidence type="ECO:0000313" key="1">
    <source>
        <dbReference type="EMBL" id="CAF1518973.1"/>
    </source>
</evidence>
<organism evidence="1 3">
    <name type="scientific">Adineta steineri</name>
    <dbReference type="NCBI Taxonomy" id="433720"/>
    <lineage>
        <taxon>Eukaryota</taxon>
        <taxon>Metazoa</taxon>
        <taxon>Spiralia</taxon>
        <taxon>Gnathifera</taxon>
        <taxon>Rotifera</taxon>
        <taxon>Eurotatoria</taxon>
        <taxon>Bdelloidea</taxon>
        <taxon>Adinetida</taxon>
        <taxon>Adinetidae</taxon>
        <taxon>Adineta</taxon>
    </lineage>
</organism>
<evidence type="ECO:0000313" key="3">
    <source>
        <dbReference type="Proteomes" id="UP000663845"/>
    </source>
</evidence>
<dbReference type="Proteomes" id="UP000663845">
    <property type="component" value="Unassembled WGS sequence"/>
</dbReference>
<evidence type="ECO:0000313" key="2">
    <source>
        <dbReference type="EMBL" id="CAF4157409.1"/>
    </source>
</evidence>
<dbReference type="EMBL" id="CAJOAZ010007224">
    <property type="protein sequence ID" value="CAF4157409.1"/>
    <property type="molecule type" value="Genomic_DNA"/>
</dbReference>
<comment type="caution">
    <text evidence="1">The sequence shown here is derived from an EMBL/GenBank/DDBJ whole genome shotgun (WGS) entry which is preliminary data.</text>
</comment>
<accession>A0A815UPQ1</accession>
<proteinExistence type="predicted"/>